<name>A0AAV1ISE8_9NEOP</name>
<protein>
    <submittedName>
        <fullName evidence="2">Uncharacterized protein</fullName>
    </submittedName>
</protein>
<evidence type="ECO:0000313" key="3">
    <source>
        <dbReference type="Proteomes" id="UP001497472"/>
    </source>
</evidence>
<organism evidence="2 3">
    <name type="scientific">Leptosia nina</name>
    <dbReference type="NCBI Taxonomy" id="320188"/>
    <lineage>
        <taxon>Eukaryota</taxon>
        <taxon>Metazoa</taxon>
        <taxon>Ecdysozoa</taxon>
        <taxon>Arthropoda</taxon>
        <taxon>Hexapoda</taxon>
        <taxon>Insecta</taxon>
        <taxon>Pterygota</taxon>
        <taxon>Neoptera</taxon>
        <taxon>Endopterygota</taxon>
        <taxon>Lepidoptera</taxon>
        <taxon>Glossata</taxon>
        <taxon>Ditrysia</taxon>
        <taxon>Papilionoidea</taxon>
        <taxon>Pieridae</taxon>
        <taxon>Pierinae</taxon>
        <taxon>Leptosia</taxon>
    </lineage>
</organism>
<sequence>MVTTNQWGYSVGIRQVSSTMRNRSISSPAEGQPPELRADSACARAYNPPLLKCPIENPSEYPTDMVTRTPVADNLSVEGAKSRNCHQTEHAARFVTPDGPS</sequence>
<feature type="region of interest" description="Disordered" evidence="1">
    <location>
        <begin position="79"/>
        <end position="101"/>
    </location>
</feature>
<reference evidence="2 3" key="1">
    <citation type="submission" date="2023-11" db="EMBL/GenBank/DDBJ databases">
        <authorList>
            <person name="Okamura Y."/>
        </authorList>
    </citation>
    <scope>NUCLEOTIDE SEQUENCE [LARGE SCALE GENOMIC DNA]</scope>
</reference>
<dbReference type="Proteomes" id="UP001497472">
    <property type="component" value="Unassembled WGS sequence"/>
</dbReference>
<keyword evidence="3" id="KW-1185">Reference proteome</keyword>
<dbReference type="AlphaFoldDB" id="A0AAV1ISE8"/>
<comment type="caution">
    <text evidence="2">The sequence shown here is derived from an EMBL/GenBank/DDBJ whole genome shotgun (WGS) entry which is preliminary data.</text>
</comment>
<proteinExistence type="predicted"/>
<accession>A0AAV1ISE8</accession>
<gene>
    <name evidence="2" type="ORF">LNINA_LOCUS120</name>
</gene>
<evidence type="ECO:0000256" key="1">
    <source>
        <dbReference type="SAM" id="MobiDB-lite"/>
    </source>
</evidence>
<dbReference type="EMBL" id="CAVLEF010000001">
    <property type="protein sequence ID" value="CAK1540033.1"/>
    <property type="molecule type" value="Genomic_DNA"/>
</dbReference>
<evidence type="ECO:0000313" key="2">
    <source>
        <dbReference type="EMBL" id="CAK1540033.1"/>
    </source>
</evidence>